<name>A0A318UHV8_9SPHI</name>
<feature type="signal peptide" evidence="1">
    <location>
        <begin position="1"/>
        <end position="18"/>
    </location>
</feature>
<keyword evidence="3" id="KW-1185">Reference proteome</keyword>
<dbReference type="RefSeq" id="WP_110828537.1">
    <property type="nucleotide sequence ID" value="NZ_QKLU01000002.1"/>
</dbReference>
<dbReference type="AlphaFoldDB" id="A0A318UHV8"/>
<dbReference type="Proteomes" id="UP000248198">
    <property type="component" value="Unassembled WGS sequence"/>
</dbReference>
<evidence type="ECO:0000313" key="2">
    <source>
        <dbReference type="EMBL" id="PYF75892.1"/>
    </source>
</evidence>
<gene>
    <name evidence="2" type="ORF">B0O44_102447</name>
</gene>
<organism evidence="2 3">
    <name type="scientific">Pedobacter nutrimenti</name>
    <dbReference type="NCBI Taxonomy" id="1241337"/>
    <lineage>
        <taxon>Bacteria</taxon>
        <taxon>Pseudomonadati</taxon>
        <taxon>Bacteroidota</taxon>
        <taxon>Sphingobacteriia</taxon>
        <taxon>Sphingobacteriales</taxon>
        <taxon>Sphingobacteriaceae</taxon>
        <taxon>Pedobacter</taxon>
    </lineage>
</organism>
<dbReference type="OrthoDB" id="648040at2"/>
<accession>A0A318UHV8</accession>
<feature type="chain" id="PRO_5016463492" evidence="1">
    <location>
        <begin position="19"/>
        <end position="233"/>
    </location>
</feature>
<dbReference type="EMBL" id="QKLU01000002">
    <property type="protein sequence ID" value="PYF75892.1"/>
    <property type="molecule type" value="Genomic_DNA"/>
</dbReference>
<evidence type="ECO:0000256" key="1">
    <source>
        <dbReference type="SAM" id="SignalP"/>
    </source>
</evidence>
<protein>
    <submittedName>
        <fullName evidence="2">Outer membrane protein with beta-barrel domain</fullName>
    </submittedName>
</protein>
<evidence type="ECO:0000313" key="3">
    <source>
        <dbReference type="Proteomes" id="UP000248198"/>
    </source>
</evidence>
<comment type="caution">
    <text evidence="2">The sequence shown here is derived from an EMBL/GenBank/DDBJ whole genome shotgun (WGS) entry which is preliminary data.</text>
</comment>
<sequence length="233" mass="25669">MKTIFTILLISLSIPVIAQSNFYTFSVGAGAGLTQSFADVRKHDIGPAGYITADYMFSPFLSLGLELQAGQINGGDKKTDPYHRQFINNYKSITGNGKVYLGAFTDYQRKPFLNAIKGLYAGAGLGVILNQVDAVRTDPVTGARYPGPNESKDLCIPLNLGINFYFPDFEGNYRYILNFNYQGNITLGEGLDGYDDSAIRLKTGNPDVYTYFSVGFKYNFGSLGLTSKNFKRN</sequence>
<reference evidence="2 3" key="1">
    <citation type="submission" date="2018-06" db="EMBL/GenBank/DDBJ databases">
        <title>Genomic Encyclopedia of Archaeal and Bacterial Type Strains, Phase II (KMG-II): from individual species to whole genera.</title>
        <authorList>
            <person name="Goeker M."/>
        </authorList>
    </citation>
    <scope>NUCLEOTIDE SEQUENCE [LARGE SCALE GENOMIC DNA]</scope>
    <source>
        <strain evidence="2 3">DSM 27372</strain>
    </source>
</reference>
<proteinExistence type="predicted"/>
<keyword evidence="1" id="KW-0732">Signal</keyword>